<evidence type="ECO:0000256" key="1">
    <source>
        <dbReference type="ARBA" id="ARBA00022450"/>
    </source>
</evidence>
<organism evidence="4 5">
    <name type="scientific">Blastopirellula marina</name>
    <dbReference type="NCBI Taxonomy" id="124"/>
    <lineage>
        <taxon>Bacteria</taxon>
        <taxon>Pseudomonadati</taxon>
        <taxon>Planctomycetota</taxon>
        <taxon>Planctomycetia</taxon>
        <taxon>Pirellulales</taxon>
        <taxon>Pirellulaceae</taxon>
        <taxon>Blastopirellula</taxon>
    </lineage>
</organism>
<dbReference type="SMART" id="SM00823">
    <property type="entry name" value="PKS_PP"/>
    <property type="match status" value="1"/>
</dbReference>
<dbReference type="Gene3D" id="1.10.1200.10">
    <property type="entry name" value="ACP-like"/>
    <property type="match status" value="1"/>
</dbReference>
<evidence type="ECO:0000259" key="3">
    <source>
        <dbReference type="PROSITE" id="PS50075"/>
    </source>
</evidence>
<evidence type="ECO:0000313" key="4">
    <source>
        <dbReference type="EMBL" id="PQO43783.1"/>
    </source>
</evidence>
<dbReference type="EMBL" id="PUHZ01000023">
    <property type="protein sequence ID" value="PQO43783.1"/>
    <property type="molecule type" value="Genomic_DNA"/>
</dbReference>
<dbReference type="InterPro" id="IPR020806">
    <property type="entry name" value="PKS_PP-bd"/>
</dbReference>
<sequence>MTSDKSAAGASASAEEIQEWMVAYLARELDTAPQSIDVTAPFETFALDSASAIGMTGDLETWLGRRIDPTIVYDYPTIEEFSEFLANQR</sequence>
<reference evidence="4 5" key="1">
    <citation type="submission" date="2018-02" db="EMBL/GenBank/DDBJ databases">
        <title>Comparative genomes isolates from brazilian mangrove.</title>
        <authorList>
            <person name="Araujo J.E."/>
            <person name="Taketani R.G."/>
            <person name="Silva M.C.P."/>
            <person name="Loureco M.V."/>
            <person name="Andreote F.D."/>
        </authorList>
    </citation>
    <scope>NUCLEOTIDE SEQUENCE [LARGE SCALE GENOMIC DNA]</scope>
    <source>
        <strain evidence="4 5">Nap-Phe MGV</strain>
    </source>
</reference>
<dbReference type="PROSITE" id="PS50075">
    <property type="entry name" value="CARRIER"/>
    <property type="match status" value="1"/>
</dbReference>
<keyword evidence="1" id="KW-0596">Phosphopantetheine</keyword>
<gene>
    <name evidence="4" type="ORF">C5Y93_24445</name>
</gene>
<feature type="domain" description="Carrier" evidence="3">
    <location>
        <begin position="12"/>
        <end position="89"/>
    </location>
</feature>
<keyword evidence="2" id="KW-0597">Phosphoprotein</keyword>
<dbReference type="OrthoDB" id="9023404at2"/>
<evidence type="ECO:0000256" key="2">
    <source>
        <dbReference type="ARBA" id="ARBA00022553"/>
    </source>
</evidence>
<proteinExistence type="predicted"/>
<dbReference type="SMART" id="SM01294">
    <property type="entry name" value="PKS_PP_betabranch"/>
    <property type="match status" value="1"/>
</dbReference>
<dbReference type="GO" id="GO:0031177">
    <property type="term" value="F:phosphopantetheine binding"/>
    <property type="evidence" value="ECO:0007669"/>
    <property type="project" value="InterPro"/>
</dbReference>
<dbReference type="AlphaFoldDB" id="A0A2S8GH68"/>
<dbReference type="SUPFAM" id="SSF47336">
    <property type="entry name" value="ACP-like"/>
    <property type="match status" value="1"/>
</dbReference>
<dbReference type="InterPro" id="IPR009081">
    <property type="entry name" value="PP-bd_ACP"/>
</dbReference>
<dbReference type="InterPro" id="IPR036736">
    <property type="entry name" value="ACP-like_sf"/>
</dbReference>
<dbReference type="Pfam" id="PF00550">
    <property type="entry name" value="PP-binding"/>
    <property type="match status" value="1"/>
</dbReference>
<evidence type="ECO:0000313" key="5">
    <source>
        <dbReference type="Proteomes" id="UP000237819"/>
    </source>
</evidence>
<comment type="caution">
    <text evidence="4">The sequence shown here is derived from an EMBL/GenBank/DDBJ whole genome shotgun (WGS) entry which is preliminary data.</text>
</comment>
<protein>
    <submittedName>
        <fullName evidence="4">Phosphopantetheine-binding protein</fullName>
    </submittedName>
</protein>
<dbReference type="RefSeq" id="WP_105338068.1">
    <property type="nucleotide sequence ID" value="NZ_PUHZ01000023.1"/>
</dbReference>
<accession>A0A2S8GH68</accession>
<name>A0A2S8GH68_9BACT</name>
<dbReference type="Proteomes" id="UP000237819">
    <property type="component" value="Unassembled WGS sequence"/>
</dbReference>